<feature type="transmembrane region" description="Helical" evidence="6">
    <location>
        <begin position="412"/>
        <end position="433"/>
    </location>
</feature>
<evidence type="ECO:0000313" key="8">
    <source>
        <dbReference type="EMBL" id="SDC37716.1"/>
    </source>
</evidence>
<dbReference type="Pfam" id="PF02687">
    <property type="entry name" value="FtsX"/>
    <property type="match status" value="2"/>
</dbReference>
<evidence type="ECO:0000256" key="6">
    <source>
        <dbReference type="SAM" id="Phobius"/>
    </source>
</evidence>
<dbReference type="EMBL" id="FMZM01000002">
    <property type="protein sequence ID" value="SDC37716.1"/>
    <property type="molecule type" value="Genomic_DNA"/>
</dbReference>
<dbReference type="OrthoDB" id="3405625at2"/>
<feature type="transmembrane region" description="Helical" evidence="6">
    <location>
        <begin position="271"/>
        <end position="291"/>
    </location>
</feature>
<gene>
    <name evidence="8" type="ORF">SAMN05421872_102101</name>
</gene>
<evidence type="ECO:0000259" key="7">
    <source>
        <dbReference type="Pfam" id="PF02687"/>
    </source>
</evidence>
<keyword evidence="5 6" id="KW-0472">Membrane</keyword>
<name>A0A1G6L4U5_9ACTN</name>
<keyword evidence="4 6" id="KW-1133">Transmembrane helix</keyword>
<dbReference type="GO" id="GO:0005886">
    <property type="term" value="C:plasma membrane"/>
    <property type="evidence" value="ECO:0007669"/>
    <property type="project" value="UniProtKB-SubCell"/>
</dbReference>
<evidence type="ECO:0000256" key="3">
    <source>
        <dbReference type="ARBA" id="ARBA00022692"/>
    </source>
</evidence>
<dbReference type="RefSeq" id="WP_090851081.1">
    <property type="nucleotide sequence ID" value="NZ_FMZM01000002.1"/>
</dbReference>
<feature type="transmembrane region" description="Helical" evidence="6">
    <location>
        <begin position="488"/>
        <end position="507"/>
    </location>
</feature>
<reference evidence="8 9" key="1">
    <citation type="submission" date="2016-10" db="EMBL/GenBank/DDBJ databases">
        <authorList>
            <person name="de Groot N.N."/>
        </authorList>
    </citation>
    <scope>NUCLEOTIDE SEQUENCE [LARGE SCALE GENOMIC DNA]</scope>
    <source>
        <strain evidence="8 9">CGMCC 4.6858</strain>
    </source>
</reference>
<feature type="transmembrane region" description="Helical" evidence="6">
    <location>
        <begin position="439"/>
        <end position="467"/>
    </location>
</feature>
<dbReference type="InterPro" id="IPR003838">
    <property type="entry name" value="ABC3_permease_C"/>
</dbReference>
<dbReference type="Proteomes" id="UP000199034">
    <property type="component" value="Unassembled WGS sequence"/>
</dbReference>
<dbReference type="AlphaFoldDB" id="A0A1G6L4U5"/>
<feature type="transmembrane region" description="Helical" evidence="6">
    <location>
        <begin position="784"/>
        <end position="807"/>
    </location>
</feature>
<feature type="transmembrane region" description="Helical" evidence="6">
    <location>
        <begin position="321"/>
        <end position="346"/>
    </location>
</feature>
<evidence type="ECO:0000313" key="9">
    <source>
        <dbReference type="Proteomes" id="UP000199034"/>
    </source>
</evidence>
<feature type="domain" description="ABC3 transporter permease C-terminal" evidence="7">
    <location>
        <begin position="741"/>
        <end position="870"/>
    </location>
</feature>
<feature type="transmembrane region" description="Helical" evidence="6">
    <location>
        <begin position="847"/>
        <end position="869"/>
    </location>
</feature>
<organism evidence="8 9">
    <name type="scientific">Nocardioides lianchengensis</name>
    <dbReference type="NCBI Taxonomy" id="1045774"/>
    <lineage>
        <taxon>Bacteria</taxon>
        <taxon>Bacillati</taxon>
        <taxon>Actinomycetota</taxon>
        <taxon>Actinomycetes</taxon>
        <taxon>Propionibacteriales</taxon>
        <taxon>Nocardioidaceae</taxon>
        <taxon>Nocardioides</taxon>
    </lineage>
</organism>
<keyword evidence="3 6" id="KW-0812">Transmembrane</keyword>
<evidence type="ECO:0000256" key="4">
    <source>
        <dbReference type="ARBA" id="ARBA00022989"/>
    </source>
</evidence>
<dbReference type="STRING" id="1045774.SAMN05421872_102101"/>
<evidence type="ECO:0000256" key="2">
    <source>
        <dbReference type="ARBA" id="ARBA00022475"/>
    </source>
</evidence>
<dbReference type="InterPro" id="IPR038766">
    <property type="entry name" value="Membrane_comp_ABC_pdt"/>
</dbReference>
<dbReference type="PANTHER" id="PTHR30287">
    <property type="entry name" value="MEMBRANE COMPONENT OF PREDICTED ABC SUPERFAMILY METABOLITE UPTAKE TRANSPORTER"/>
    <property type="match status" value="1"/>
</dbReference>
<evidence type="ECO:0000256" key="1">
    <source>
        <dbReference type="ARBA" id="ARBA00004651"/>
    </source>
</evidence>
<sequence>MRGWRLPLRLAWRDALRSRARSALVLVMIALPVLGVTAATVLIATSNVSTVEGLDRELGDADALVAVREGVDEVAQAPNPDDGLDYDEDSGTALTPAQLAAALGDRPLTEVRQGWGMLRTDRGATDAQLTEVDLSDPLAARLVDLTDGRLPRAAGEVVVNQALADKGYDVGDPLRLRGQDSPESVVVGIAESSRVRSEPAVAGLVGSLGFETFDTSRTWLVGGGPMDWDEVLALNERGVSAYSRTVLEDPPPASEVPSEVEVYESSTDETALAIAALVVTMALLEVVLLAGPSFAVGARRQARTLALVAASGGTPAQARRVVLASAIVLGAVASVGGVLLGIALAAALLPLVQSFTSSWLGPFQVAWLPLIGVAGFGLVSAFLAAVVPAHLASRQDIVAVLGGRRGDRKPSLRSPLLGVVLLGVGIVGAVLGARPGGELLIAAAAIPAVLGMVLLVPVVLAVLGRLAGRLPLSLRFAVRDAARHRTRTVPAVAAVAATVTGVVALGISTSSDAAEARATYAPMLPAGAAIVSTLGGQDAEQVRTAIGREVPGAEPTDIRGVRDATEEQYLEVTVTAGSDDWLLSSSSSVLGSSLLVGDELPPLLLGVDEDERTSAARVLAAGGAVAFTDRGVRGDEVGVRVARSDGMTGEPIGRPVSATLPAVVIDVDPASTGPVAVLAPAAARQMDLEVTTVAVAITGARVTEEQEQAVTEVLAATASGQEMYVERGYRADGETLIIQLVLAGLGALLMLGGTLTATFLALSDARPDLATLSAVGASPRTRRGVAASYALVVGFVGAVLGAAVGFVPGMAVSRPLTTMGGETCVITGSGSCTPSGVQVGPFLDVPWLLILGIVVVLPLLTAAVVGLTARSRLPLVARLS</sequence>
<proteinExistence type="predicted"/>
<protein>
    <submittedName>
        <fullName evidence="8">Putative ABC transport system permease protein</fullName>
    </submittedName>
</protein>
<dbReference type="PANTHER" id="PTHR30287:SF1">
    <property type="entry name" value="INNER MEMBRANE PROTEIN"/>
    <property type="match status" value="1"/>
</dbReference>
<evidence type="ECO:0000256" key="5">
    <source>
        <dbReference type="ARBA" id="ARBA00023136"/>
    </source>
</evidence>
<keyword evidence="9" id="KW-1185">Reference proteome</keyword>
<feature type="transmembrane region" description="Helical" evidence="6">
    <location>
        <begin position="366"/>
        <end position="391"/>
    </location>
</feature>
<keyword evidence="2" id="KW-1003">Cell membrane</keyword>
<feature type="domain" description="ABC3 transporter permease C-terminal" evidence="7">
    <location>
        <begin position="278"/>
        <end position="396"/>
    </location>
</feature>
<accession>A0A1G6L4U5</accession>
<comment type="subcellular location">
    <subcellularLocation>
        <location evidence="1">Cell membrane</location>
        <topology evidence="1">Multi-pass membrane protein</topology>
    </subcellularLocation>
</comment>
<feature type="transmembrane region" description="Helical" evidence="6">
    <location>
        <begin position="736"/>
        <end position="763"/>
    </location>
</feature>